<dbReference type="EMBL" id="CAJVPW010046419">
    <property type="protein sequence ID" value="CAG8757567.1"/>
    <property type="molecule type" value="Genomic_DNA"/>
</dbReference>
<comment type="caution">
    <text evidence="1">The sequence shown here is derived from an EMBL/GenBank/DDBJ whole genome shotgun (WGS) entry which is preliminary data.</text>
</comment>
<dbReference type="Proteomes" id="UP000789366">
    <property type="component" value="Unassembled WGS sequence"/>
</dbReference>
<keyword evidence="2" id="KW-1185">Reference proteome</keyword>
<organism evidence="1 2">
    <name type="scientific">Cetraspora pellucida</name>
    <dbReference type="NCBI Taxonomy" id="1433469"/>
    <lineage>
        <taxon>Eukaryota</taxon>
        <taxon>Fungi</taxon>
        <taxon>Fungi incertae sedis</taxon>
        <taxon>Mucoromycota</taxon>
        <taxon>Glomeromycotina</taxon>
        <taxon>Glomeromycetes</taxon>
        <taxon>Diversisporales</taxon>
        <taxon>Gigasporaceae</taxon>
        <taxon>Cetraspora</taxon>
    </lineage>
</organism>
<feature type="non-terminal residue" evidence="1">
    <location>
        <position position="1"/>
    </location>
</feature>
<sequence length="220" mass="25081">NEREENAQRKIQNRDNREWDKEKEETGWNSQRQQRKSADLRYSPNNPYLKNGSDGRGNDNDYGSHGRRDSRGNNDYGGYNSRNNESGGFGSRNYRGDRSDRDRGDRGDRGDRYRGGSGDRGRGRGNSRRPTRRYSDQHRSNKSTDEGGFGSGNSWAEQQEQEEMLGKTNLPWESDANAEDSSWSNSNGWNKPSGQKEWEKGTTADNDDGWGEKGNSNEHS</sequence>
<evidence type="ECO:0000313" key="1">
    <source>
        <dbReference type="EMBL" id="CAG8757567.1"/>
    </source>
</evidence>
<protein>
    <submittedName>
        <fullName evidence="1">17359_t:CDS:1</fullName>
    </submittedName>
</protein>
<accession>A0ACA9QME6</accession>
<reference evidence="1" key="1">
    <citation type="submission" date="2021-06" db="EMBL/GenBank/DDBJ databases">
        <authorList>
            <person name="Kallberg Y."/>
            <person name="Tangrot J."/>
            <person name="Rosling A."/>
        </authorList>
    </citation>
    <scope>NUCLEOTIDE SEQUENCE</scope>
    <source>
        <strain evidence="1">28 12/20/2015</strain>
    </source>
</reference>
<feature type="non-terminal residue" evidence="1">
    <location>
        <position position="220"/>
    </location>
</feature>
<gene>
    <name evidence="1" type="ORF">SPELUC_LOCUS14910</name>
</gene>
<proteinExistence type="predicted"/>
<evidence type="ECO:0000313" key="2">
    <source>
        <dbReference type="Proteomes" id="UP000789366"/>
    </source>
</evidence>
<name>A0ACA9QME6_9GLOM</name>